<sequence length="367" mass="39162">MRTPLIDRRDFLRAAGASFAAAMTPSAWARTMATDAVFATAFVRRNGSYGAAVLSEDGKVLHAVDLPDRGHDVTFDPVSGRAVVFARQPGTFAMVFDHKGREEPLTIPSLPDRHFFGHGVFSQDGALLYATENDFDNAEGMIGVYDACSNFRRVGEFPTYGVGPHELLLLGDGRTLAIANGGIETHPDFGRAELNIATMQPSYVLVDRISGELIEKHELPAELHKLSIRHMDRDGAGNVWFGCQYRGPVTDLPPLVGKATRDKGIQLIDMPQDVLAGLRNYVGSVAANPLAGTVAVTSPQGNTLAVIEAATSKVLSAQDLTEVCGIAPDGKGYLSTTGGGVIVGPDGATLSDPDHVWDNHMLRIEAG</sequence>
<name>A0A7W9VUF5_9HYPH</name>
<dbReference type="InterPro" id="IPR015943">
    <property type="entry name" value="WD40/YVTN_repeat-like_dom_sf"/>
</dbReference>
<dbReference type="PIRSF" id="PIRSF028101">
    <property type="entry name" value="UCP028101"/>
    <property type="match status" value="1"/>
</dbReference>
<dbReference type="EMBL" id="JACHEU010000001">
    <property type="protein sequence ID" value="MBB6011626.1"/>
    <property type="molecule type" value="Genomic_DNA"/>
</dbReference>
<dbReference type="AlphaFoldDB" id="A0A7W9VUF5"/>
<feature type="chain" id="PRO_5030779710" description="DUF1513 domain-containing protein" evidence="1">
    <location>
        <begin position="30"/>
        <end position="367"/>
    </location>
</feature>
<dbReference type="Gene3D" id="2.130.10.10">
    <property type="entry name" value="YVTN repeat-like/Quinoprotein amine dehydrogenase"/>
    <property type="match status" value="1"/>
</dbReference>
<accession>A0A7W9VUF5</accession>
<dbReference type="SUPFAM" id="SSF75011">
    <property type="entry name" value="3-carboxy-cis,cis-mucoante lactonizing enzyme"/>
    <property type="match status" value="1"/>
</dbReference>
<comment type="caution">
    <text evidence="2">The sequence shown here is derived from an EMBL/GenBank/DDBJ whole genome shotgun (WGS) entry which is preliminary data.</text>
</comment>
<dbReference type="PROSITE" id="PS51318">
    <property type="entry name" value="TAT"/>
    <property type="match status" value="1"/>
</dbReference>
<protein>
    <recommendedName>
        <fullName evidence="4">DUF1513 domain-containing protein</fullName>
    </recommendedName>
</protein>
<dbReference type="Pfam" id="PF07433">
    <property type="entry name" value="DUF1513"/>
    <property type="match status" value="1"/>
</dbReference>
<keyword evidence="1" id="KW-0732">Signal</keyword>
<dbReference type="InterPro" id="IPR008311">
    <property type="entry name" value="UCP028101"/>
</dbReference>
<proteinExistence type="predicted"/>
<gene>
    <name evidence="2" type="ORF">HNR59_000971</name>
</gene>
<reference evidence="2 3" key="1">
    <citation type="submission" date="2020-08" db="EMBL/GenBank/DDBJ databases">
        <title>Genomic Encyclopedia of Type Strains, Phase IV (KMG-IV): sequencing the most valuable type-strain genomes for metagenomic binning, comparative biology and taxonomic classification.</title>
        <authorList>
            <person name="Goeker M."/>
        </authorList>
    </citation>
    <scope>NUCLEOTIDE SEQUENCE [LARGE SCALE GENOMIC DNA]</scope>
    <source>
        <strain evidence="2 3">DSM 11099</strain>
    </source>
</reference>
<evidence type="ECO:0000256" key="1">
    <source>
        <dbReference type="SAM" id="SignalP"/>
    </source>
</evidence>
<dbReference type="InterPro" id="IPR006311">
    <property type="entry name" value="TAT_signal"/>
</dbReference>
<evidence type="ECO:0008006" key="4">
    <source>
        <dbReference type="Google" id="ProtNLM"/>
    </source>
</evidence>
<feature type="signal peptide" evidence="1">
    <location>
        <begin position="1"/>
        <end position="29"/>
    </location>
</feature>
<organism evidence="2 3">
    <name type="scientific">Aquamicrobium lusatiense</name>
    <dbReference type="NCBI Taxonomy" id="89772"/>
    <lineage>
        <taxon>Bacteria</taxon>
        <taxon>Pseudomonadati</taxon>
        <taxon>Pseudomonadota</taxon>
        <taxon>Alphaproteobacteria</taxon>
        <taxon>Hyphomicrobiales</taxon>
        <taxon>Phyllobacteriaceae</taxon>
        <taxon>Aquamicrobium</taxon>
    </lineage>
</organism>
<dbReference type="Proteomes" id="UP000533306">
    <property type="component" value="Unassembled WGS sequence"/>
</dbReference>
<keyword evidence="3" id="KW-1185">Reference proteome</keyword>
<dbReference type="RefSeq" id="WP_183826755.1">
    <property type="nucleotide sequence ID" value="NZ_JACHEU010000001.1"/>
</dbReference>
<evidence type="ECO:0000313" key="2">
    <source>
        <dbReference type="EMBL" id="MBB6011626.1"/>
    </source>
</evidence>
<evidence type="ECO:0000313" key="3">
    <source>
        <dbReference type="Proteomes" id="UP000533306"/>
    </source>
</evidence>